<comment type="caution">
    <text evidence="5">The sequence shown here is derived from an EMBL/GenBank/DDBJ whole genome shotgun (WGS) entry which is preliminary data.</text>
</comment>
<evidence type="ECO:0000256" key="2">
    <source>
        <dbReference type="SAM" id="MobiDB-lite"/>
    </source>
</evidence>
<feature type="region of interest" description="Disordered" evidence="2">
    <location>
        <begin position="347"/>
        <end position="372"/>
    </location>
</feature>
<evidence type="ECO:0000313" key="6">
    <source>
        <dbReference type="Proteomes" id="UP000295334"/>
    </source>
</evidence>
<dbReference type="GO" id="GO:0009279">
    <property type="term" value="C:cell outer membrane"/>
    <property type="evidence" value="ECO:0007669"/>
    <property type="project" value="TreeGrafter"/>
</dbReference>
<feature type="domain" description="Organic solvent tolerance-like N-terminal" evidence="4">
    <location>
        <begin position="41"/>
        <end position="181"/>
    </location>
</feature>
<dbReference type="PANTHER" id="PTHR36504:SF1">
    <property type="entry name" value="LIPOPOLYSACCHARIDE EXPORT SYSTEM PROTEIN LPTA"/>
    <property type="match status" value="1"/>
</dbReference>
<accession>A0A4R1BNI8</accession>
<dbReference type="GO" id="GO:0030288">
    <property type="term" value="C:outer membrane-bounded periplasmic space"/>
    <property type="evidence" value="ECO:0007669"/>
    <property type="project" value="TreeGrafter"/>
</dbReference>
<dbReference type="AlphaFoldDB" id="A0A4R1BNI8"/>
<organism evidence="5 6">
    <name type="scientific">Flaviaesturariibacter flavus</name>
    <dbReference type="NCBI Taxonomy" id="2502780"/>
    <lineage>
        <taxon>Bacteria</taxon>
        <taxon>Pseudomonadati</taxon>
        <taxon>Bacteroidota</taxon>
        <taxon>Chitinophagia</taxon>
        <taxon>Chitinophagales</taxon>
        <taxon>Chitinophagaceae</taxon>
        <taxon>Flaviaestuariibacter</taxon>
    </lineage>
</organism>
<evidence type="ECO:0000313" key="5">
    <source>
        <dbReference type="EMBL" id="TCJ19099.1"/>
    </source>
</evidence>
<evidence type="ECO:0000259" key="4">
    <source>
        <dbReference type="Pfam" id="PF13100"/>
    </source>
</evidence>
<dbReference type="InterPro" id="IPR005653">
    <property type="entry name" value="OstA-like_N"/>
</dbReference>
<protein>
    <submittedName>
        <fullName evidence="5">OstA family protein</fullName>
    </submittedName>
</protein>
<dbReference type="Proteomes" id="UP000295334">
    <property type="component" value="Unassembled WGS sequence"/>
</dbReference>
<dbReference type="RefSeq" id="WP_131446088.1">
    <property type="nucleotide sequence ID" value="NZ_SJZI01000002.1"/>
</dbReference>
<evidence type="ECO:0000256" key="3">
    <source>
        <dbReference type="SAM" id="SignalP"/>
    </source>
</evidence>
<keyword evidence="1 3" id="KW-0732">Signal</keyword>
<keyword evidence="6" id="KW-1185">Reference proteome</keyword>
<name>A0A4R1BNI8_9BACT</name>
<evidence type="ECO:0000256" key="1">
    <source>
        <dbReference type="ARBA" id="ARBA00022729"/>
    </source>
</evidence>
<feature type="chain" id="PRO_5020449982" evidence="3">
    <location>
        <begin position="20"/>
        <end position="562"/>
    </location>
</feature>
<dbReference type="InterPro" id="IPR052037">
    <property type="entry name" value="LPS_export_LptA"/>
</dbReference>
<dbReference type="Gene3D" id="2.60.450.10">
    <property type="entry name" value="Lipopolysaccharide (LPS) transport protein A like domain"/>
    <property type="match status" value="3"/>
</dbReference>
<feature type="signal peptide" evidence="3">
    <location>
        <begin position="1"/>
        <end position="19"/>
    </location>
</feature>
<dbReference type="OrthoDB" id="9805931at2"/>
<gene>
    <name evidence="5" type="ORF">EPD60_01395</name>
</gene>
<proteinExistence type="predicted"/>
<reference evidence="5 6" key="1">
    <citation type="submission" date="2019-03" db="EMBL/GenBank/DDBJ databases">
        <authorList>
            <person name="Kim M.K.M."/>
        </authorList>
    </citation>
    <scope>NUCLEOTIDE SEQUENCE [LARGE SCALE GENOMIC DNA]</scope>
    <source>
        <strain evidence="5 6">17J68-12</strain>
    </source>
</reference>
<dbReference type="EMBL" id="SJZI01000002">
    <property type="protein sequence ID" value="TCJ19099.1"/>
    <property type="molecule type" value="Genomic_DNA"/>
</dbReference>
<sequence length="562" mass="63654">MKRHLFFVFLLLIGFCAGAQDTTKVVHILEGTQRQRVETLPDGTQLQILAGTVGVRQDRTLFYCDSLVVNSQTKIMEAFGNIRIIDDTTRINAEYLRYHTDTRFAVLQRNVRLTDGRNRVTTNELEYDVATKIATYKTGGRVQAGKSVITSEEGTYYSDTKDIFFKRNVEMKDPSTYLKTDSIFYNTETKLARMITDTYIRDSSGRVIRTREGSYSVATRSATFTQRTSIEDKCLRVVGDQIASDDATGIVQIEGRAVLIDSCQGVNILADRIFANKKTGAYLATKKPLMIIRQDKDSIFVAADTLFSARLTDLVRSAEIRRQDSLVASALPLDSTKKDTVVIAKTPVPPPLKAKNGSKTKPPVAPKAPDPARDSANRYFEAYRNVRIYSDSLQAVGDSMFYSFRDSVFRLFQDPVVWNKKNQVTGDTIYLFTKNKKADRIRVFNNSFVASEVQPGIYNQMKSTRLDGYFRDGTIDSLRCKGFAETVYFLQDNDSAFTGINQTSADLMDVFFVKGDLQRVVYRSNVEGTVWPIRQKSPSELLLKGFGWYDKRRPKSKYDLFQ</sequence>
<dbReference type="GO" id="GO:0017089">
    <property type="term" value="F:glycolipid transfer activity"/>
    <property type="evidence" value="ECO:0007669"/>
    <property type="project" value="TreeGrafter"/>
</dbReference>
<dbReference type="PANTHER" id="PTHR36504">
    <property type="entry name" value="LIPOPOLYSACCHARIDE EXPORT SYSTEM PROTEIN LPTA"/>
    <property type="match status" value="1"/>
</dbReference>
<dbReference type="Pfam" id="PF13100">
    <property type="entry name" value="OstA_2"/>
    <property type="match status" value="1"/>
</dbReference>
<dbReference type="GO" id="GO:0015920">
    <property type="term" value="P:lipopolysaccharide transport"/>
    <property type="evidence" value="ECO:0007669"/>
    <property type="project" value="TreeGrafter"/>
</dbReference>